<protein>
    <submittedName>
        <fullName evidence="3">Uncharacterized protein</fullName>
    </submittedName>
</protein>
<sequence length="282" mass="31257">MTLVVGAASGIGRISAIELAKLGAKVIVGIRGQERAEKIAEEIRREANVSTGRVVGYNLDLSDLSSVQAFANQIIQREQYLNVLLNNAGITRNAHSFTTDGFEIQFGTNHIGHFYLTKLLLPLLIKSKARIVNVSSTAYCFVNDEGIDYKFPSSSCRGMRAYSQSKLAQIWHASELQDRYGHQGITAYSLHPGTIMTEIFREASKIALLFAKVFCYLVAKTPYQGALTSLYCCLSNDVKPGQFYADCQPVQGSPLLVNKKLAEECWNFSEEQIKERIGSIEE</sequence>
<dbReference type="PANTHER" id="PTHR43157">
    <property type="entry name" value="PHOSPHATIDYLINOSITOL-GLYCAN BIOSYNTHESIS CLASS F PROTEIN-RELATED"/>
    <property type="match status" value="1"/>
</dbReference>
<evidence type="ECO:0000256" key="1">
    <source>
        <dbReference type="ARBA" id="ARBA00023002"/>
    </source>
</evidence>
<dbReference type="SUPFAM" id="SSF51735">
    <property type="entry name" value="NAD(P)-binding Rossmann-fold domains"/>
    <property type="match status" value="1"/>
</dbReference>
<evidence type="ECO:0000313" key="3">
    <source>
        <dbReference type="EMBL" id="CAF4178292.1"/>
    </source>
</evidence>
<dbReference type="Gene3D" id="3.40.50.720">
    <property type="entry name" value="NAD(P)-binding Rossmann-like Domain"/>
    <property type="match status" value="1"/>
</dbReference>
<gene>
    <name evidence="2" type="ORF">OVA965_LOCUS31585</name>
    <name evidence="3" type="ORF">TMI583_LOCUS32420</name>
</gene>
<dbReference type="InterPro" id="IPR036291">
    <property type="entry name" value="NAD(P)-bd_dom_sf"/>
</dbReference>
<dbReference type="InterPro" id="IPR002347">
    <property type="entry name" value="SDR_fam"/>
</dbReference>
<evidence type="ECO:0000313" key="4">
    <source>
        <dbReference type="Proteomes" id="UP000682733"/>
    </source>
</evidence>
<dbReference type="GO" id="GO:0016491">
    <property type="term" value="F:oxidoreductase activity"/>
    <property type="evidence" value="ECO:0007669"/>
    <property type="project" value="UniProtKB-KW"/>
</dbReference>
<comment type="caution">
    <text evidence="3">The sequence shown here is derived from an EMBL/GenBank/DDBJ whole genome shotgun (WGS) entry which is preliminary data.</text>
</comment>
<name>A0A8S2RMX3_9BILA</name>
<reference evidence="3" key="1">
    <citation type="submission" date="2021-02" db="EMBL/GenBank/DDBJ databases">
        <authorList>
            <person name="Nowell W R."/>
        </authorList>
    </citation>
    <scope>NUCLEOTIDE SEQUENCE</scope>
</reference>
<dbReference type="AlphaFoldDB" id="A0A8S2RMX3"/>
<keyword evidence="1" id="KW-0560">Oxidoreductase</keyword>
<dbReference type="Proteomes" id="UP000682733">
    <property type="component" value="Unassembled WGS sequence"/>
</dbReference>
<dbReference type="PANTHER" id="PTHR43157:SF31">
    <property type="entry name" value="PHOSPHATIDYLINOSITOL-GLYCAN BIOSYNTHESIS CLASS F PROTEIN"/>
    <property type="match status" value="1"/>
</dbReference>
<organism evidence="3 4">
    <name type="scientific">Didymodactylos carnosus</name>
    <dbReference type="NCBI Taxonomy" id="1234261"/>
    <lineage>
        <taxon>Eukaryota</taxon>
        <taxon>Metazoa</taxon>
        <taxon>Spiralia</taxon>
        <taxon>Gnathifera</taxon>
        <taxon>Rotifera</taxon>
        <taxon>Eurotatoria</taxon>
        <taxon>Bdelloidea</taxon>
        <taxon>Philodinida</taxon>
        <taxon>Philodinidae</taxon>
        <taxon>Didymodactylos</taxon>
    </lineage>
</organism>
<dbReference type="Pfam" id="PF00106">
    <property type="entry name" value="adh_short"/>
    <property type="match status" value="1"/>
</dbReference>
<dbReference type="EMBL" id="CAJOBA010045540">
    <property type="protein sequence ID" value="CAF4178292.1"/>
    <property type="molecule type" value="Genomic_DNA"/>
</dbReference>
<dbReference type="PRINTS" id="PR00081">
    <property type="entry name" value="GDHRDH"/>
</dbReference>
<dbReference type="Proteomes" id="UP000677228">
    <property type="component" value="Unassembled WGS sequence"/>
</dbReference>
<proteinExistence type="predicted"/>
<dbReference type="EMBL" id="CAJNOK010023875">
    <property type="protein sequence ID" value="CAF1369037.1"/>
    <property type="molecule type" value="Genomic_DNA"/>
</dbReference>
<evidence type="ECO:0000313" key="2">
    <source>
        <dbReference type="EMBL" id="CAF1369037.1"/>
    </source>
</evidence>
<accession>A0A8S2RMX3</accession>